<dbReference type="KEGG" id="nte:NEUTE1DRAFT113989"/>
<keyword evidence="2" id="KW-1185">Reference proteome</keyword>
<name>F8MYW7_NEUT8</name>
<dbReference type="AlphaFoldDB" id="F8MYW7"/>
<sequence>MAITYISPRKLKKYYIDPSCDAKFDQQFDGFVQEAMEYARQAVNRLTSSSDLDFARVYETLFKMPKSDKQRFNWAKDFRLMNPHSASVRMTAYEHVVGVLRDFATNWRRTPNHWEADVRFHCDAQTRFIPIHHSSSSSLSSSSSHLTYLDPTNSVFNTGSFPSNLTRQAFTSHELSTEGAKGQVHNLFGLTGIQGHSNVQNPARVVIDLGQKTWEAFSDSIRSIREKKSSSRYQDNASVSDLTCMLLKYKSKVDDVSQWSSVPKIIFHEMMHCRYYGLHDANANANASATCTCTVGSNWQSCMDVVRWGSGPSCVVLNAESYAMLGLMAWLADVRPDDEETSGYTLSREDEGERVMGVVRFYSDITA</sequence>
<reference evidence="2" key="1">
    <citation type="journal article" date="2011" name="Genetics">
        <title>Massive changes in genome architecture accompany the transition to self-fertility in the filamentous fungus Neurospora tetrasperma.</title>
        <authorList>
            <person name="Ellison C.E."/>
            <person name="Stajich J.E."/>
            <person name="Jacobson D.J."/>
            <person name="Natvig D.O."/>
            <person name="Lapidus A."/>
            <person name="Foster B."/>
            <person name="Aerts A."/>
            <person name="Riley R."/>
            <person name="Lindquist E.A."/>
            <person name="Grigoriev I.V."/>
            <person name="Taylor J.W."/>
        </authorList>
    </citation>
    <scope>NUCLEOTIDE SEQUENCE [LARGE SCALE GENOMIC DNA]</scope>
    <source>
        <strain evidence="2">FGSC 2508 / P0657</strain>
    </source>
</reference>
<gene>
    <name evidence="1" type="ORF">NEUTE1DRAFT_113989</name>
</gene>
<dbReference type="GeneID" id="20822717"/>
<dbReference type="EMBL" id="GL891382">
    <property type="protein sequence ID" value="EGO51965.1"/>
    <property type="molecule type" value="Genomic_DNA"/>
</dbReference>
<protein>
    <submittedName>
        <fullName evidence="1">Uncharacterized protein</fullName>
    </submittedName>
</protein>
<dbReference type="OrthoDB" id="4585232at2759"/>
<dbReference type="RefSeq" id="XP_009855609.1">
    <property type="nucleotide sequence ID" value="XM_009857307.1"/>
</dbReference>
<dbReference type="HOGENOM" id="CLU_845149_0_0_1"/>
<accession>F8MYW7</accession>
<evidence type="ECO:0000313" key="2">
    <source>
        <dbReference type="Proteomes" id="UP000008065"/>
    </source>
</evidence>
<dbReference type="VEuPathDB" id="FungiDB:NEUTE1DRAFT_113989"/>
<proteinExistence type="predicted"/>
<organism evidence="1 2">
    <name type="scientific">Neurospora tetrasperma (strain FGSC 2508 / ATCC MYA-4615 / P0657)</name>
    <dbReference type="NCBI Taxonomy" id="510951"/>
    <lineage>
        <taxon>Eukaryota</taxon>
        <taxon>Fungi</taxon>
        <taxon>Dikarya</taxon>
        <taxon>Ascomycota</taxon>
        <taxon>Pezizomycotina</taxon>
        <taxon>Sordariomycetes</taxon>
        <taxon>Sordariomycetidae</taxon>
        <taxon>Sordariales</taxon>
        <taxon>Sordariaceae</taxon>
        <taxon>Neurospora</taxon>
    </lineage>
</organism>
<dbReference type="Proteomes" id="UP000008065">
    <property type="component" value="Unassembled WGS sequence"/>
</dbReference>
<evidence type="ECO:0000313" key="1">
    <source>
        <dbReference type="EMBL" id="EGO51965.1"/>
    </source>
</evidence>